<evidence type="ECO:0008006" key="4">
    <source>
        <dbReference type="Google" id="ProtNLM"/>
    </source>
</evidence>
<reference evidence="2 3" key="1">
    <citation type="submission" date="2023-09" db="EMBL/GenBank/DDBJ databases">
        <title>Novel taxa isolated from Blanes Bay.</title>
        <authorList>
            <person name="Rey-Velasco X."/>
            <person name="Lucena T."/>
        </authorList>
    </citation>
    <scope>NUCLEOTIDE SEQUENCE [LARGE SCALE GENOMIC DNA]</scope>
    <source>
        <strain evidence="2 3">S356</strain>
    </source>
</reference>
<keyword evidence="3" id="KW-1185">Reference proteome</keyword>
<gene>
    <name evidence="2" type="ORF">RQM59_02250</name>
</gene>
<dbReference type="Proteomes" id="UP001257277">
    <property type="component" value="Unassembled WGS sequence"/>
</dbReference>
<name>A0ABU3LBY2_9FLAO</name>
<feature type="compositionally biased region" description="Basic and acidic residues" evidence="1">
    <location>
        <begin position="67"/>
        <end position="78"/>
    </location>
</feature>
<protein>
    <recommendedName>
        <fullName evidence="4">Adhesin domain-containing protein</fullName>
    </recommendedName>
</protein>
<evidence type="ECO:0000313" key="3">
    <source>
        <dbReference type="Proteomes" id="UP001257277"/>
    </source>
</evidence>
<comment type="caution">
    <text evidence="2">The sequence shown here is derived from an EMBL/GenBank/DDBJ whole genome shotgun (WGS) entry which is preliminary data.</text>
</comment>
<organism evidence="2 3">
    <name type="scientific">Asprobacillus argus</name>
    <dbReference type="NCBI Taxonomy" id="3076534"/>
    <lineage>
        <taxon>Bacteria</taxon>
        <taxon>Pseudomonadati</taxon>
        <taxon>Bacteroidota</taxon>
        <taxon>Flavobacteriia</taxon>
        <taxon>Flavobacteriales</taxon>
        <taxon>Flavobacteriaceae</taxon>
        <taxon>Asprobacillus</taxon>
    </lineage>
</organism>
<evidence type="ECO:0000313" key="2">
    <source>
        <dbReference type="EMBL" id="MDT7831180.1"/>
    </source>
</evidence>
<feature type="region of interest" description="Disordered" evidence="1">
    <location>
        <begin position="61"/>
        <end position="89"/>
    </location>
</feature>
<dbReference type="EMBL" id="JAVTTO010000001">
    <property type="protein sequence ID" value="MDT7831180.1"/>
    <property type="molecule type" value="Genomic_DNA"/>
</dbReference>
<evidence type="ECO:0000256" key="1">
    <source>
        <dbReference type="SAM" id="MobiDB-lite"/>
    </source>
</evidence>
<dbReference type="RefSeq" id="WP_349240432.1">
    <property type="nucleotide sequence ID" value="NZ_JAVTTO010000001.1"/>
</dbReference>
<sequence length="267" mass="28892">MKKLIIIALFLSGTVFAQKKEYKHSLQGVNKVVIESNTTVSVVASSTTQLVIKQVRKDGKNNYNWNDNHKDKSKEDKRKGLKPIYPGGEDNTNGFGFSISKDGTTLMVRDLKSQFQRHGGLEINLPKTMNVSVDSGNLGSLKVDGFTGEVEAETNVGSINMKNVTGPLTVHTSVGSINIDFDKVSQSSPITISSSVSEIDVSIPGSTKADLELRTQGAVYTNFDFPAPPKKGLKRVSPTKSIKASINGGGVKIKIKSSMGTIYLRKK</sequence>
<accession>A0ABU3LBY2</accession>
<proteinExistence type="predicted"/>